<comment type="caution">
    <text evidence="6">The sequence shown here is derived from an EMBL/GenBank/DDBJ whole genome shotgun (WGS) entry which is preliminary data.</text>
</comment>
<dbReference type="PANTHER" id="PTHR17453">
    <property type="entry name" value="SIGNAL RECOGNITION PARTICLE 19 KD PROTEIN"/>
    <property type="match status" value="1"/>
</dbReference>
<proteinExistence type="predicted"/>
<evidence type="ECO:0000256" key="5">
    <source>
        <dbReference type="SAM" id="MobiDB-lite"/>
    </source>
</evidence>
<dbReference type="EMBL" id="AMWN01000006">
    <property type="protein sequence ID" value="EXJ83557.1"/>
    <property type="molecule type" value="Genomic_DNA"/>
</dbReference>
<keyword evidence="2" id="KW-0963">Cytoplasm</keyword>
<dbReference type="HOGENOM" id="CLU_065433_0_0_1"/>
<evidence type="ECO:0000313" key="6">
    <source>
        <dbReference type="EMBL" id="EXJ83557.1"/>
    </source>
</evidence>
<dbReference type="RefSeq" id="XP_007726243.1">
    <property type="nucleotide sequence ID" value="XM_007728053.1"/>
</dbReference>
<dbReference type="eggNOG" id="KOG3198">
    <property type="taxonomic scope" value="Eukaryota"/>
</dbReference>
<evidence type="ECO:0000256" key="2">
    <source>
        <dbReference type="ARBA" id="ARBA00022490"/>
    </source>
</evidence>
<dbReference type="Gene3D" id="3.30.56.30">
    <property type="entry name" value="Signal recognition particle, SRP19-like subunit"/>
    <property type="match status" value="1"/>
</dbReference>
<dbReference type="SUPFAM" id="SSF69695">
    <property type="entry name" value="SRP19"/>
    <property type="match status" value="1"/>
</dbReference>
<dbReference type="Pfam" id="PF01922">
    <property type="entry name" value="SRP19"/>
    <property type="match status" value="1"/>
</dbReference>
<feature type="compositionally biased region" description="Low complexity" evidence="5">
    <location>
        <begin position="34"/>
        <end position="47"/>
    </location>
</feature>
<dbReference type="GO" id="GO:0008312">
    <property type="term" value="F:7S RNA binding"/>
    <property type="evidence" value="ECO:0007669"/>
    <property type="project" value="InterPro"/>
</dbReference>
<accession>W9XSM6</accession>
<comment type="subcellular location">
    <subcellularLocation>
        <location evidence="1">Cytoplasm</location>
    </subcellularLocation>
</comment>
<dbReference type="InterPro" id="IPR036521">
    <property type="entry name" value="SRP19-like_sf"/>
</dbReference>
<sequence length="316" mass="33981">MSHAQVEELSDSDPDIDDPSDYLPHSDNQVIRAAAQTQSQSSDSSPSTSPPVSPPARPNPTLLRTPPPSSAAHQFQQPQTREHIKAFQTLYPVYFDSTRTRAEGRRVTSSLAIQNPLAINLLEAVKAVFTETAPLPRIAFEPDKTHPKDWANPGRIRIEMFHPETRQPIHPNIKNKAHLYTLLGRWLKEHPTTPKDPLQLKIPGLPIPETFGKEPIPVPRGWKIGTILPVHSPAVSGGGVKDDFFKEAMEEIRQAQSQGQLPAGGPGGGMPDMSALQSMMSGMGGMGGMPGLGGGMGGESSGGGGGGKKKKERKKG</sequence>
<feature type="compositionally biased region" description="Gly residues" evidence="5">
    <location>
        <begin position="284"/>
        <end position="306"/>
    </location>
</feature>
<evidence type="ECO:0000256" key="1">
    <source>
        <dbReference type="ARBA" id="ARBA00004496"/>
    </source>
</evidence>
<evidence type="ECO:0000256" key="3">
    <source>
        <dbReference type="ARBA" id="ARBA00023135"/>
    </source>
</evidence>
<feature type="region of interest" description="Disordered" evidence="5">
    <location>
        <begin position="253"/>
        <end position="272"/>
    </location>
</feature>
<dbReference type="GeneID" id="19162042"/>
<name>W9XSM6_9EURO</name>
<dbReference type="STRING" id="1182541.W9XSM6"/>
<evidence type="ECO:0000256" key="4">
    <source>
        <dbReference type="ARBA" id="ARBA00023274"/>
    </source>
</evidence>
<keyword evidence="3" id="KW-0733">Signal recognition particle</keyword>
<organism evidence="6 7">
    <name type="scientific">Capronia coronata CBS 617.96</name>
    <dbReference type="NCBI Taxonomy" id="1182541"/>
    <lineage>
        <taxon>Eukaryota</taxon>
        <taxon>Fungi</taxon>
        <taxon>Dikarya</taxon>
        <taxon>Ascomycota</taxon>
        <taxon>Pezizomycotina</taxon>
        <taxon>Eurotiomycetes</taxon>
        <taxon>Chaetothyriomycetidae</taxon>
        <taxon>Chaetothyriales</taxon>
        <taxon>Herpotrichiellaceae</taxon>
        <taxon>Capronia</taxon>
    </lineage>
</organism>
<feature type="compositionally biased region" description="Pro residues" evidence="5">
    <location>
        <begin position="48"/>
        <end position="58"/>
    </location>
</feature>
<reference evidence="6 7" key="1">
    <citation type="submission" date="2013-03" db="EMBL/GenBank/DDBJ databases">
        <title>The Genome Sequence of Capronia coronata CBS 617.96.</title>
        <authorList>
            <consortium name="The Broad Institute Genomics Platform"/>
            <person name="Cuomo C."/>
            <person name="de Hoog S."/>
            <person name="Gorbushina A."/>
            <person name="Walker B."/>
            <person name="Young S.K."/>
            <person name="Zeng Q."/>
            <person name="Gargeya S."/>
            <person name="Fitzgerald M."/>
            <person name="Haas B."/>
            <person name="Abouelleil A."/>
            <person name="Allen A.W."/>
            <person name="Alvarado L."/>
            <person name="Arachchi H.M."/>
            <person name="Berlin A.M."/>
            <person name="Chapman S.B."/>
            <person name="Gainer-Dewar J."/>
            <person name="Goldberg J."/>
            <person name="Griggs A."/>
            <person name="Gujja S."/>
            <person name="Hansen M."/>
            <person name="Howarth C."/>
            <person name="Imamovic A."/>
            <person name="Ireland A."/>
            <person name="Larimer J."/>
            <person name="McCowan C."/>
            <person name="Murphy C."/>
            <person name="Pearson M."/>
            <person name="Poon T.W."/>
            <person name="Priest M."/>
            <person name="Roberts A."/>
            <person name="Saif S."/>
            <person name="Shea T."/>
            <person name="Sisk P."/>
            <person name="Sykes S."/>
            <person name="Wortman J."/>
            <person name="Nusbaum C."/>
            <person name="Birren B."/>
        </authorList>
    </citation>
    <scope>NUCLEOTIDE SEQUENCE [LARGE SCALE GENOMIC DNA]</scope>
    <source>
        <strain evidence="6 7">CBS 617.96</strain>
    </source>
</reference>
<feature type="region of interest" description="Disordered" evidence="5">
    <location>
        <begin position="1"/>
        <end position="80"/>
    </location>
</feature>
<feature type="region of interest" description="Disordered" evidence="5">
    <location>
        <begin position="284"/>
        <end position="316"/>
    </location>
</feature>
<evidence type="ECO:0000313" key="7">
    <source>
        <dbReference type="Proteomes" id="UP000019484"/>
    </source>
</evidence>
<dbReference type="InterPro" id="IPR002778">
    <property type="entry name" value="Signal_recog_particle_SRP19"/>
</dbReference>
<dbReference type="AlphaFoldDB" id="W9XSM6"/>
<feature type="compositionally biased region" description="Basic residues" evidence="5">
    <location>
        <begin position="307"/>
        <end position="316"/>
    </location>
</feature>
<dbReference type="OrthoDB" id="2190947at2759"/>
<feature type="compositionally biased region" description="Acidic residues" evidence="5">
    <location>
        <begin position="8"/>
        <end position="20"/>
    </location>
</feature>
<gene>
    <name evidence="6" type="ORF">A1O1_07180</name>
</gene>
<protein>
    <submittedName>
        <fullName evidence="6">Signal recognition particle subunit SRP19</fullName>
    </submittedName>
</protein>
<dbReference type="Proteomes" id="UP000019484">
    <property type="component" value="Unassembled WGS sequence"/>
</dbReference>
<dbReference type="PANTHER" id="PTHR17453:SF0">
    <property type="entry name" value="SIGNAL RECOGNITION PARTICLE 19 KDA PROTEIN"/>
    <property type="match status" value="1"/>
</dbReference>
<dbReference type="GO" id="GO:0005786">
    <property type="term" value="C:signal recognition particle, endoplasmic reticulum targeting"/>
    <property type="evidence" value="ECO:0007669"/>
    <property type="project" value="UniProtKB-KW"/>
</dbReference>
<keyword evidence="4" id="KW-0687">Ribonucleoprotein</keyword>
<dbReference type="GO" id="GO:0006617">
    <property type="term" value="P:SRP-dependent cotranslational protein targeting to membrane, signal sequence recognition"/>
    <property type="evidence" value="ECO:0007669"/>
    <property type="project" value="TreeGrafter"/>
</dbReference>
<keyword evidence="7" id="KW-1185">Reference proteome</keyword>